<dbReference type="STRING" id="1202724.AM493_08745"/>
<evidence type="ECO:0000313" key="5">
    <source>
        <dbReference type="EMBL" id="KOS08272.1"/>
    </source>
</evidence>
<dbReference type="InterPro" id="IPR003313">
    <property type="entry name" value="AraC-bd"/>
</dbReference>
<dbReference type="InterPro" id="IPR009057">
    <property type="entry name" value="Homeodomain-like_sf"/>
</dbReference>
<dbReference type="Pfam" id="PF12833">
    <property type="entry name" value="HTH_18"/>
    <property type="match status" value="1"/>
</dbReference>
<dbReference type="SUPFAM" id="SSF46689">
    <property type="entry name" value="Homeodomain-like"/>
    <property type="match status" value="1"/>
</dbReference>
<dbReference type="GO" id="GO:0016301">
    <property type="term" value="F:kinase activity"/>
    <property type="evidence" value="ECO:0007669"/>
    <property type="project" value="UniProtKB-KW"/>
</dbReference>
<evidence type="ECO:0000259" key="4">
    <source>
        <dbReference type="PROSITE" id="PS01124"/>
    </source>
</evidence>
<dbReference type="OrthoDB" id="636258at2"/>
<dbReference type="Gene3D" id="1.10.10.60">
    <property type="entry name" value="Homeodomain-like"/>
    <property type="match status" value="2"/>
</dbReference>
<comment type="caution">
    <text evidence="5">The sequence shown here is derived from an EMBL/GenBank/DDBJ whole genome shotgun (WGS) entry which is preliminary data.</text>
</comment>
<dbReference type="GO" id="GO:0043565">
    <property type="term" value="F:sequence-specific DNA binding"/>
    <property type="evidence" value="ECO:0007669"/>
    <property type="project" value="InterPro"/>
</dbReference>
<dbReference type="SMART" id="SM00342">
    <property type="entry name" value="HTH_ARAC"/>
    <property type="match status" value="1"/>
</dbReference>
<keyword evidence="5" id="KW-0808">Transferase</keyword>
<organism evidence="5 6">
    <name type="scientific">Flavobacterium akiainvivens</name>
    <dbReference type="NCBI Taxonomy" id="1202724"/>
    <lineage>
        <taxon>Bacteria</taxon>
        <taxon>Pseudomonadati</taxon>
        <taxon>Bacteroidota</taxon>
        <taxon>Flavobacteriia</taxon>
        <taxon>Flavobacteriales</taxon>
        <taxon>Flavobacteriaceae</taxon>
        <taxon>Flavobacterium</taxon>
    </lineage>
</organism>
<dbReference type="SUPFAM" id="SSF51215">
    <property type="entry name" value="Regulatory protein AraC"/>
    <property type="match status" value="1"/>
</dbReference>
<reference evidence="5 6" key="1">
    <citation type="submission" date="2015-08" db="EMBL/GenBank/DDBJ databases">
        <title>Whole genome sequence of Flavobacterium akiainvivens IK-1T, from decaying Wikstroemia oahuensis, an endemic Hawaiian shrub.</title>
        <authorList>
            <person name="Wan X."/>
            <person name="Hou S."/>
            <person name="Saito J."/>
            <person name="Donachie S."/>
        </authorList>
    </citation>
    <scope>NUCLEOTIDE SEQUENCE [LARGE SCALE GENOMIC DNA]</scope>
    <source>
        <strain evidence="5 6">IK-1</strain>
    </source>
</reference>
<dbReference type="PROSITE" id="PS01124">
    <property type="entry name" value="HTH_ARAC_FAMILY_2"/>
    <property type="match status" value="1"/>
</dbReference>
<dbReference type="AlphaFoldDB" id="A0A0N0RR62"/>
<keyword evidence="1" id="KW-0805">Transcription regulation</keyword>
<accession>A0A0N0RR62</accession>
<sequence length="280" mass="32670">MHIENSLQPFDIEKETLTEWTRRPHRHNFFELVFIQEGNGNQCINGSILPYSGQSIFLLPPYDCHSFEIDKPTTFVFIKFNALFFKEDKRTMMDYSQWFSNLHYILSTYNRTPGDVIHSDADKAVMISLINSMQLERQQANFSESILRTNMVAMLNILLRNFENSFFEKHKDKDNQTRDVLQYIQFNLFDNNKLKSDVIAGEFNLSPNYVSEYFKKKTGESLKEYILKSRVNVAQSRMEYSGQSLKEIAYDLGFTDASHMTKVIKKYYDDAGTSCSSFAG</sequence>
<dbReference type="Gene3D" id="2.60.120.10">
    <property type="entry name" value="Jelly Rolls"/>
    <property type="match status" value="1"/>
</dbReference>
<proteinExistence type="predicted"/>
<dbReference type="PANTHER" id="PTHR43280">
    <property type="entry name" value="ARAC-FAMILY TRANSCRIPTIONAL REGULATOR"/>
    <property type="match status" value="1"/>
</dbReference>
<dbReference type="InterPro" id="IPR014710">
    <property type="entry name" value="RmlC-like_jellyroll"/>
</dbReference>
<keyword evidence="2" id="KW-0238">DNA-binding</keyword>
<dbReference type="EMBL" id="LIYD01000005">
    <property type="protein sequence ID" value="KOS08272.1"/>
    <property type="molecule type" value="Genomic_DNA"/>
</dbReference>
<keyword evidence="3" id="KW-0804">Transcription</keyword>
<dbReference type="InterPro" id="IPR018060">
    <property type="entry name" value="HTH_AraC"/>
</dbReference>
<keyword evidence="5" id="KW-0418">Kinase</keyword>
<feature type="domain" description="HTH araC/xylS-type" evidence="4">
    <location>
        <begin position="178"/>
        <end position="268"/>
    </location>
</feature>
<dbReference type="RefSeq" id="WP_054410214.1">
    <property type="nucleotide sequence ID" value="NZ_FOYA01000007.1"/>
</dbReference>
<protein>
    <submittedName>
        <fullName evidence="5">Histidine kinase</fullName>
    </submittedName>
</protein>
<dbReference type="GO" id="GO:0003700">
    <property type="term" value="F:DNA-binding transcription factor activity"/>
    <property type="evidence" value="ECO:0007669"/>
    <property type="project" value="InterPro"/>
</dbReference>
<keyword evidence="6" id="KW-1185">Reference proteome</keyword>
<dbReference type="InterPro" id="IPR037923">
    <property type="entry name" value="HTH-like"/>
</dbReference>
<evidence type="ECO:0000256" key="3">
    <source>
        <dbReference type="ARBA" id="ARBA00023163"/>
    </source>
</evidence>
<gene>
    <name evidence="5" type="ORF">AM493_08745</name>
</gene>
<dbReference type="Proteomes" id="UP000037755">
    <property type="component" value="Unassembled WGS sequence"/>
</dbReference>
<dbReference type="PATRIC" id="fig|1202724.3.peg.1817"/>
<evidence type="ECO:0000256" key="1">
    <source>
        <dbReference type="ARBA" id="ARBA00023015"/>
    </source>
</evidence>
<name>A0A0N0RR62_9FLAO</name>
<dbReference type="PANTHER" id="PTHR43280:SF2">
    <property type="entry name" value="HTH-TYPE TRANSCRIPTIONAL REGULATOR EXSA"/>
    <property type="match status" value="1"/>
</dbReference>
<evidence type="ECO:0000256" key="2">
    <source>
        <dbReference type="ARBA" id="ARBA00023125"/>
    </source>
</evidence>
<evidence type="ECO:0000313" key="6">
    <source>
        <dbReference type="Proteomes" id="UP000037755"/>
    </source>
</evidence>
<dbReference type="Pfam" id="PF02311">
    <property type="entry name" value="AraC_binding"/>
    <property type="match status" value="1"/>
</dbReference>